<reference evidence="1 2" key="1">
    <citation type="journal article" date="2018" name="Cell">
        <title>The Chara Genome: Secondary Complexity and Implications for Plant Terrestrialization.</title>
        <authorList>
            <person name="Nishiyama T."/>
            <person name="Sakayama H."/>
            <person name="Vries J.D."/>
            <person name="Buschmann H."/>
            <person name="Saint-Marcoux D."/>
            <person name="Ullrich K.K."/>
            <person name="Haas F.B."/>
            <person name="Vanderstraeten L."/>
            <person name="Becker D."/>
            <person name="Lang D."/>
            <person name="Vosolsobe S."/>
            <person name="Rombauts S."/>
            <person name="Wilhelmsson P.K.I."/>
            <person name="Janitza P."/>
            <person name="Kern R."/>
            <person name="Heyl A."/>
            <person name="Rumpler F."/>
            <person name="Villalobos L.I.A.C."/>
            <person name="Clay J.M."/>
            <person name="Skokan R."/>
            <person name="Toyoda A."/>
            <person name="Suzuki Y."/>
            <person name="Kagoshima H."/>
            <person name="Schijlen E."/>
            <person name="Tajeshwar N."/>
            <person name="Catarino B."/>
            <person name="Hetherington A.J."/>
            <person name="Saltykova A."/>
            <person name="Bonnot C."/>
            <person name="Breuninger H."/>
            <person name="Symeonidi A."/>
            <person name="Radhakrishnan G.V."/>
            <person name="Van Nieuwerburgh F."/>
            <person name="Deforce D."/>
            <person name="Chang C."/>
            <person name="Karol K.G."/>
            <person name="Hedrich R."/>
            <person name="Ulvskov P."/>
            <person name="Glockner G."/>
            <person name="Delwiche C.F."/>
            <person name="Petrasek J."/>
            <person name="Van de Peer Y."/>
            <person name="Friml J."/>
            <person name="Beilby M."/>
            <person name="Dolan L."/>
            <person name="Kohara Y."/>
            <person name="Sugano S."/>
            <person name="Fujiyama A."/>
            <person name="Delaux P.-M."/>
            <person name="Quint M."/>
            <person name="TheiBen G."/>
            <person name="Hagemann M."/>
            <person name="Harholt J."/>
            <person name="Dunand C."/>
            <person name="Zachgo S."/>
            <person name="Langdale J."/>
            <person name="Maumus F."/>
            <person name="Straeten D.V.D."/>
            <person name="Gould S.B."/>
            <person name="Rensing S.A."/>
        </authorList>
    </citation>
    <scope>NUCLEOTIDE SEQUENCE [LARGE SCALE GENOMIC DNA]</scope>
    <source>
        <strain evidence="1 2">S276</strain>
    </source>
</reference>
<protein>
    <recommendedName>
        <fullName evidence="3">Deacetylase sirtuin-type domain-containing protein</fullName>
    </recommendedName>
</protein>
<dbReference type="AlphaFoldDB" id="A0A388K2T5"/>
<dbReference type="Gene3D" id="2.20.28.200">
    <property type="match status" value="1"/>
</dbReference>
<proteinExistence type="predicted"/>
<evidence type="ECO:0008006" key="3">
    <source>
        <dbReference type="Google" id="ProtNLM"/>
    </source>
</evidence>
<sequence>MSPDVMILVNITSPYDYRSADEMTNNRNMCDDRMRYLRDFEMETIGMKPTGRNCTAQGCKGKLFDTTLDWEDELPPNELKAAEKHCQNADLVLCLGTR</sequence>
<accession>A0A388K2T5</accession>
<dbReference type="Gramene" id="GBG64358">
    <property type="protein sequence ID" value="GBG64358"/>
    <property type="gene ID" value="CBR_g41558"/>
</dbReference>
<organism evidence="1 2">
    <name type="scientific">Chara braunii</name>
    <name type="common">Braun's stonewort</name>
    <dbReference type="NCBI Taxonomy" id="69332"/>
    <lineage>
        <taxon>Eukaryota</taxon>
        <taxon>Viridiplantae</taxon>
        <taxon>Streptophyta</taxon>
        <taxon>Charophyceae</taxon>
        <taxon>Charales</taxon>
        <taxon>Characeae</taxon>
        <taxon>Chara</taxon>
    </lineage>
</organism>
<dbReference type="Proteomes" id="UP000265515">
    <property type="component" value="Unassembled WGS sequence"/>
</dbReference>
<dbReference type="EMBL" id="BFEA01000049">
    <property type="protein sequence ID" value="GBG64358.1"/>
    <property type="molecule type" value="Genomic_DNA"/>
</dbReference>
<dbReference type="OrthoDB" id="424302at2759"/>
<gene>
    <name evidence="1" type="ORF">CBR_g41558</name>
</gene>
<dbReference type="InterPro" id="IPR029035">
    <property type="entry name" value="DHS-like_NAD/FAD-binding_dom"/>
</dbReference>
<comment type="caution">
    <text evidence="1">The sequence shown here is derived from an EMBL/GenBank/DDBJ whole genome shotgun (WGS) entry which is preliminary data.</text>
</comment>
<name>A0A388K2T5_CHABU</name>
<dbReference type="SUPFAM" id="SSF52467">
    <property type="entry name" value="DHS-like NAD/FAD-binding domain"/>
    <property type="match status" value="1"/>
</dbReference>
<keyword evidence="2" id="KW-1185">Reference proteome</keyword>
<dbReference type="STRING" id="69332.A0A388K2T5"/>
<evidence type="ECO:0000313" key="2">
    <source>
        <dbReference type="Proteomes" id="UP000265515"/>
    </source>
</evidence>
<evidence type="ECO:0000313" key="1">
    <source>
        <dbReference type="EMBL" id="GBG64358.1"/>
    </source>
</evidence>